<evidence type="ECO:0000256" key="6">
    <source>
        <dbReference type="SAM" id="Phobius"/>
    </source>
</evidence>
<feature type="transmembrane region" description="Helical" evidence="6">
    <location>
        <begin position="89"/>
        <end position="110"/>
    </location>
</feature>
<dbReference type="RefSeq" id="WP_419150940.1">
    <property type="nucleotide sequence ID" value="NZ_JAUSTR010000001.1"/>
</dbReference>
<evidence type="ECO:0000256" key="1">
    <source>
        <dbReference type="ARBA" id="ARBA00004651"/>
    </source>
</evidence>
<keyword evidence="8" id="KW-1185">Reference proteome</keyword>
<keyword evidence="2" id="KW-1003">Cell membrane</keyword>
<comment type="subcellular location">
    <subcellularLocation>
        <location evidence="1">Cell membrane</location>
        <topology evidence="1">Multi-pass membrane protein</topology>
    </subcellularLocation>
</comment>
<dbReference type="PANTHER" id="PTHR33931">
    <property type="entry name" value="HOLIN-LIKE PROTEIN CIDA-RELATED"/>
    <property type="match status" value="1"/>
</dbReference>
<keyword evidence="3 6" id="KW-0812">Transmembrane</keyword>
<feature type="transmembrane region" description="Helical" evidence="6">
    <location>
        <begin position="30"/>
        <end position="51"/>
    </location>
</feature>
<comment type="caution">
    <text evidence="7">The sequence shown here is derived from an EMBL/GenBank/DDBJ whole genome shotgun (WGS) entry which is preliminary data.</text>
</comment>
<dbReference type="EMBL" id="JAUSTR010000001">
    <property type="protein sequence ID" value="MDQ0161012.1"/>
    <property type="molecule type" value="Genomic_DNA"/>
</dbReference>
<evidence type="ECO:0000256" key="2">
    <source>
        <dbReference type="ARBA" id="ARBA00022475"/>
    </source>
</evidence>
<evidence type="ECO:0000256" key="5">
    <source>
        <dbReference type="ARBA" id="ARBA00023136"/>
    </source>
</evidence>
<gene>
    <name evidence="7" type="ORF">J2S06_000082</name>
</gene>
<feature type="transmembrane region" description="Helical" evidence="6">
    <location>
        <begin position="7"/>
        <end position="24"/>
    </location>
</feature>
<dbReference type="PANTHER" id="PTHR33931:SF2">
    <property type="entry name" value="HOLIN-LIKE PROTEIN CIDA"/>
    <property type="match status" value="1"/>
</dbReference>
<dbReference type="InterPro" id="IPR005538">
    <property type="entry name" value="LrgA/CidA"/>
</dbReference>
<sequence length="131" mass="15246">MHSWMKIVIQVIFLYLIYFFGVFLQNLFHLMIPGSIIGMIILFVLLQANFFQKEWVKDGSLFLVKYLPLLFIPATVGIMQYLLLFTSKGFLTVIVVLISTVLVMISSSWICQQLSERKEDVNKIKERKYSG</sequence>
<protein>
    <submittedName>
        <fullName evidence="7">Holin-like protein</fullName>
    </submittedName>
</protein>
<dbReference type="Pfam" id="PF03788">
    <property type="entry name" value="LrgA"/>
    <property type="match status" value="1"/>
</dbReference>
<reference evidence="7 8" key="1">
    <citation type="submission" date="2023-07" db="EMBL/GenBank/DDBJ databases">
        <title>Genomic Encyclopedia of Type Strains, Phase IV (KMG-IV): sequencing the most valuable type-strain genomes for metagenomic binning, comparative biology and taxonomic classification.</title>
        <authorList>
            <person name="Goeker M."/>
        </authorList>
    </citation>
    <scope>NUCLEOTIDE SEQUENCE [LARGE SCALE GENOMIC DNA]</scope>
    <source>
        <strain evidence="7 8">DSM 19092</strain>
    </source>
</reference>
<evidence type="ECO:0000256" key="3">
    <source>
        <dbReference type="ARBA" id="ARBA00022692"/>
    </source>
</evidence>
<keyword evidence="4 6" id="KW-1133">Transmembrane helix</keyword>
<keyword evidence="5 6" id="KW-0472">Membrane</keyword>
<feature type="transmembrane region" description="Helical" evidence="6">
    <location>
        <begin position="63"/>
        <end position="83"/>
    </location>
</feature>
<dbReference type="Proteomes" id="UP001225646">
    <property type="component" value="Unassembled WGS sequence"/>
</dbReference>
<evidence type="ECO:0000313" key="7">
    <source>
        <dbReference type="EMBL" id="MDQ0161012.1"/>
    </source>
</evidence>
<name>A0ABT9VJF3_9BACI</name>
<proteinExistence type="predicted"/>
<evidence type="ECO:0000313" key="8">
    <source>
        <dbReference type="Proteomes" id="UP001225646"/>
    </source>
</evidence>
<dbReference type="NCBIfam" id="NF002460">
    <property type="entry name" value="PRK01658.1"/>
    <property type="match status" value="1"/>
</dbReference>
<evidence type="ECO:0000256" key="4">
    <source>
        <dbReference type="ARBA" id="ARBA00022989"/>
    </source>
</evidence>
<organism evidence="7 8">
    <name type="scientific">Aeribacillus alveayuensis</name>
    <dbReference type="NCBI Taxonomy" id="279215"/>
    <lineage>
        <taxon>Bacteria</taxon>
        <taxon>Bacillati</taxon>
        <taxon>Bacillota</taxon>
        <taxon>Bacilli</taxon>
        <taxon>Bacillales</taxon>
        <taxon>Bacillaceae</taxon>
        <taxon>Aeribacillus</taxon>
    </lineage>
</organism>
<accession>A0ABT9VJF3</accession>